<dbReference type="InterPro" id="IPR051647">
    <property type="entry name" value="Mediator_comp_sub12"/>
</dbReference>
<name>U6MBK2_EIMMA</name>
<keyword evidence="3" id="KW-1185">Reference proteome</keyword>
<evidence type="ECO:0000313" key="3">
    <source>
        <dbReference type="Proteomes" id="UP000030763"/>
    </source>
</evidence>
<feature type="region of interest" description="Disordered" evidence="1">
    <location>
        <begin position="502"/>
        <end position="521"/>
    </location>
</feature>
<sequence>MQSTDANRVLCLLQHINDRELRRLELPSLLSALLLPVALLEDQGGHSRGSSSSSSSTEALPVHQQALVIRGAASLVLQQWMLLAADALQLLRRLLHPEKQAHRRSHSITEHHQLVGRQQQDSRRKRVRTAGSRRQDDREERQEDADEAAEAIWERTAHLQLQQQHNQGEEESQQRLRRLGSVFANHLLEAESSVSASRDSASLLLQRGAPDLFNACWAAVATPLRSGESHPEQQQQHQVGSHERLLAAAGETRAPGMSWRRWAFGGPDNHLPFPSAAAASSAAAAVPVEKTASAAAGDLAGDGVEDPEVESADFADMWDPLPDEEQQETYEAQQQQQLQQQSEQGDCYGHGVQLDINISRRTASSSSSNNTAFPRLLNTTGKSAGPPRRLHAATHLVLTSAEVYELYGIHPVAKLYWWMQQQLLVSGSKQAWNLLHKPAAAVTDVRSAVTERILNKLSSSSGPLYTASAANKNGGQQHSTVLGAPCPRGDWEGEFTLYTEAELQQQQQQDSSSRRRRSGDIMGSGEYVEVLRGIFDSSSMQQRATQTRLTQMPRESEASSTSRLGNSRRASGRSAPSSEASLEALAYGDFPDFDSCPTEFSDDKQQQQEGKHQQEGKQQQHQQHHHEAHGTAVTSLRLRQLLQQYALTHPDVSDPELPGGESPAQQQQQQHQDQQNASTIPLSRLLPIGRIDPRTACCTFSHLLSLHRHGSIKLQQQPQVLPMPSNKPYPELFVHVTQQWRRAGESEGVQQRREGMSPQQLEQEQQPRCNTSAG</sequence>
<dbReference type="GO" id="GO:0045944">
    <property type="term" value="P:positive regulation of transcription by RNA polymerase II"/>
    <property type="evidence" value="ECO:0007669"/>
    <property type="project" value="TreeGrafter"/>
</dbReference>
<feature type="region of interest" description="Disordered" evidence="1">
    <location>
        <begin position="538"/>
        <end position="631"/>
    </location>
</feature>
<feature type="compositionally biased region" description="Polar residues" evidence="1">
    <location>
        <begin position="538"/>
        <end position="550"/>
    </location>
</feature>
<dbReference type="OMA" id="DPRTACC"/>
<feature type="compositionally biased region" description="Low complexity" evidence="1">
    <location>
        <begin position="665"/>
        <end position="675"/>
    </location>
</feature>
<dbReference type="GO" id="GO:0003713">
    <property type="term" value="F:transcription coactivator activity"/>
    <property type="evidence" value="ECO:0007669"/>
    <property type="project" value="TreeGrafter"/>
</dbReference>
<feature type="region of interest" description="Disordered" evidence="1">
    <location>
        <begin position="650"/>
        <end position="678"/>
    </location>
</feature>
<dbReference type="VEuPathDB" id="ToxoDB:EMWEY_00042460"/>
<reference evidence="2" key="1">
    <citation type="submission" date="2013-10" db="EMBL/GenBank/DDBJ databases">
        <title>Genomic analysis of the causative agents of coccidiosis in chickens.</title>
        <authorList>
            <person name="Reid A.J."/>
            <person name="Blake D."/>
            <person name="Billington K."/>
            <person name="Browne H."/>
            <person name="Dunn M."/>
            <person name="Hung S."/>
            <person name="Kawahara F."/>
            <person name="Miranda-Saavedra D."/>
            <person name="Mourier T."/>
            <person name="Nagra H."/>
            <person name="Otto T.D."/>
            <person name="Rawlings N."/>
            <person name="Sanchez A."/>
            <person name="Sanders M."/>
            <person name="Subramaniam C."/>
            <person name="Tay Y."/>
            <person name="Dear P."/>
            <person name="Doerig C."/>
            <person name="Gruber A."/>
            <person name="Parkinson J."/>
            <person name="Shirley M."/>
            <person name="Wan K.L."/>
            <person name="Berriman M."/>
            <person name="Tomley F."/>
            <person name="Pain A."/>
        </authorList>
    </citation>
    <scope>NUCLEOTIDE SEQUENCE [LARGE SCALE GENOMIC DNA]</scope>
    <source>
        <strain evidence="2">Weybridge</strain>
    </source>
</reference>
<dbReference type="PANTHER" id="PTHR46007">
    <property type="entry name" value="MEDIATOR OF RNA POLYMERASE II TRANSCRIPTION SUBUNIT 12"/>
    <property type="match status" value="1"/>
</dbReference>
<dbReference type="PANTHER" id="PTHR46007:SF12">
    <property type="entry name" value="C2H2-TYPE DOMAIN-CONTAINING PROTEIN-RELATED"/>
    <property type="match status" value="1"/>
</dbReference>
<evidence type="ECO:0000313" key="2">
    <source>
        <dbReference type="EMBL" id="CDJ61572.1"/>
    </source>
</evidence>
<dbReference type="EMBL" id="HG722137">
    <property type="protein sequence ID" value="CDJ61572.1"/>
    <property type="molecule type" value="Genomic_DNA"/>
</dbReference>
<feature type="compositionally biased region" description="Low complexity" evidence="1">
    <location>
        <begin position="329"/>
        <end position="344"/>
    </location>
</feature>
<gene>
    <name evidence="2" type="ORF">EMWEY_00042460</name>
</gene>
<feature type="region of interest" description="Disordered" evidence="1">
    <location>
        <begin position="102"/>
        <end position="148"/>
    </location>
</feature>
<feature type="compositionally biased region" description="Polar residues" evidence="1">
    <location>
        <begin position="757"/>
        <end position="774"/>
    </location>
</feature>
<dbReference type="Proteomes" id="UP000030763">
    <property type="component" value="Unassembled WGS sequence"/>
</dbReference>
<dbReference type="GO" id="GO:0016592">
    <property type="term" value="C:mediator complex"/>
    <property type="evidence" value="ECO:0007669"/>
    <property type="project" value="TreeGrafter"/>
</dbReference>
<accession>U6MBK2</accession>
<feature type="region of interest" description="Disordered" evidence="1">
    <location>
        <begin position="743"/>
        <end position="774"/>
    </location>
</feature>
<dbReference type="AlphaFoldDB" id="U6MBK2"/>
<feature type="compositionally biased region" description="Low complexity" evidence="1">
    <location>
        <begin position="562"/>
        <end position="586"/>
    </location>
</feature>
<dbReference type="OrthoDB" id="346614at2759"/>
<evidence type="ECO:0000256" key="1">
    <source>
        <dbReference type="SAM" id="MobiDB-lite"/>
    </source>
</evidence>
<feature type="compositionally biased region" description="Basic and acidic residues" evidence="1">
    <location>
        <begin position="601"/>
        <end position="615"/>
    </location>
</feature>
<feature type="compositionally biased region" description="Basic and acidic residues" evidence="1">
    <location>
        <begin position="743"/>
        <end position="755"/>
    </location>
</feature>
<organism evidence="2 3">
    <name type="scientific">Eimeria maxima</name>
    <name type="common">Coccidian parasite</name>
    <dbReference type="NCBI Taxonomy" id="5804"/>
    <lineage>
        <taxon>Eukaryota</taxon>
        <taxon>Sar</taxon>
        <taxon>Alveolata</taxon>
        <taxon>Apicomplexa</taxon>
        <taxon>Conoidasida</taxon>
        <taxon>Coccidia</taxon>
        <taxon>Eucoccidiorida</taxon>
        <taxon>Eimeriorina</taxon>
        <taxon>Eimeriidae</taxon>
        <taxon>Eimeria</taxon>
    </lineage>
</organism>
<dbReference type="RefSeq" id="XP_013338222.1">
    <property type="nucleotide sequence ID" value="XM_013482768.1"/>
</dbReference>
<proteinExistence type="predicted"/>
<protein>
    <submittedName>
        <fullName evidence="2">Uncharacterized protein</fullName>
    </submittedName>
</protein>
<feature type="region of interest" description="Disordered" evidence="1">
    <location>
        <begin position="325"/>
        <end position="345"/>
    </location>
</feature>
<reference evidence="2" key="2">
    <citation type="submission" date="2013-10" db="EMBL/GenBank/DDBJ databases">
        <authorList>
            <person name="Aslett M."/>
        </authorList>
    </citation>
    <scope>NUCLEOTIDE SEQUENCE [LARGE SCALE GENOMIC DNA]</scope>
    <source>
        <strain evidence="2">Weybridge</strain>
    </source>
</reference>
<dbReference type="GeneID" id="25338232"/>